<dbReference type="OrthoDB" id="3166447at2759"/>
<feature type="region of interest" description="Disordered" evidence="1">
    <location>
        <begin position="367"/>
        <end position="411"/>
    </location>
</feature>
<organism evidence="2 3">
    <name type="scientific">Lentinus brumalis</name>
    <dbReference type="NCBI Taxonomy" id="2498619"/>
    <lineage>
        <taxon>Eukaryota</taxon>
        <taxon>Fungi</taxon>
        <taxon>Dikarya</taxon>
        <taxon>Basidiomycota</taxon>
        <taxon>Agaricomycotina</taxon>
        <taxon>Agaricomycetes</taxon>
        <taxon>Polyporales</taxon>
        <taxon>Polyporaceae</taxon>
        <taxon>Lentinus</taxon>
    </lineage>
</organism>
<evidence type="ECO:0000313" key="2">
    <source>
        <dbReference type="EMBL" id="RDX45856.1"/>
    </source>
</evidence>
<accession>A0A371D001</accession>
<sequence>MSSPTPSRYPDLPVPRTQSVSEFEVLHSTVGKTPYTPSKPRRRASDPEHDSKAAYRAAISAVVSAKARPFAVSGRVPMDPAHLTLFFRSKSGICYALDFPVDVDVDMPPALDMLISSCLPHPSVNGYPENETLFYPPTLPLTATLELANHPILDAVRNTLFPTLPVGHYLTAIRDKLEIWPKGNEVTAQSRPLDNRVATILVTLPVKFRGGSLVVRSPDGSEEKFYGRGGKGGDMEWAAFMSDCDYEIQPVRSGCRITLSYAVQLKSFGPSGLQPDPLINPSDQFLDKLSPVLNLSRGRRIAFYLTGEYGVNPGEVLAESLVPNLKGGDSVLYHALKLYKLAPELRWTAGGFVWPVDQTVEIVNENADSPTNSIGRQSLSGYSNGSRGMPPIRGPFSSSASEPGEDETDDLRHKVMKSGGIPLAETDIQILSDHVTFPGIVAREKVPFVSAMGEMEKLVVNVLLVIYVP</sequence>
<gene>
    <name evidence="2" type="ORF">OH76DRAFT_1357067</name>
</gene>
<feature type="region of interest" description="Disordered" evidence="1">
    <location>
        <begin position="26"/>
        <end position="51"/>
    </location>
</feature>
<keyword evidence="3" id="KW-1185">Reference proteome</keyword>
<evidence type="ECO:0000313" key="3">
    <source>
        <dbReference type="Proteomes" id="UP000256964"/>
    </source>
</evidence>
<evidence type="ECO:0000256" key="1">
    <source>
        <dbReference type="SAM" id="MobiDB-lite"/>
    </source>
</evidence>
<reference evidence="2 3" key="1">
    <citation type="journal article" date="2018" name="Biotechnol. Biofuels">
        <title>Integrative visual omics of the white-rot fungus Polyporus brumalis exposes the biotechnological potential of its oxidative enzymes for delignifying raw plant biomass.</title>
        <authorList>
            <person name="Miyauchi S."/>
            <person name="Rancon A."/>
            <person name="Drula E."/>
            <person name="Hage H."/>
            <person name="Chaduli D."/>
            <person name="Favel A."/>
            <person name="Grisel S."/>
            <person name="Henrissat B."/>
            <person name="Herpoel-Gimbert I."/>
            <person name="Ruiz-Duenas F.J."/>
            <person name="Chevret D."/>
            <person name="Hainaut M."/>
            <person name="Lin J."/>
            <person name="Wang M."/>
            <person name="Pangilinan J."/>
            <person name="Lipzen A."/>
            <person name="Lesage-Meessen L."/>
            <person name="Navarro D."/>
            <person name="Riley R."/>
            <person name="Grigoriev I.V."/>
            <person name="Zhou S."/>
            <person name="Raouche S."/>
            <person name="Rosso M.N."/>
        </authorList>
    </citation>
    <scope>NUCLEOTIDE SEQUENCE [LARGE SCALE GENOMIC DNA]</scope>
    <source>
        <strain evidence="2 3">BRFM 1820</strain>
    </source>
</reference>
<feature type="compositionally biased region" description="Polar residues" evidence="1">
    <location>
        <begin position="367"/>
        <end position="386"/>
    </location>
</feature>
<dbReference type="EMBL" id="KZ857433">
    <property type="protein sequence ID" value="RDX45856.1"/>
    <property type="molecule type" value="Genomic_DNA"/>
</dbReference>
<proteinExistence type="predicted"/>
<dbReference type="Proteomes" id="UP000256964">
    <property type="component" value="Unassembled WGS sequence"/>
</dbReference>
<name>A0A371D001_9APHY</name>
<dbReference type="AlphaFoldDB" id="A0A371D001"/>
<protein>
    <submittedName>
        <fullName evidence="2">Uncharacterized protein</fullName>
    </submittedName>
</protein>